<protein>
    <submittedName>
        <fullName evidence="3">Uncharacterized protein</fullName>
    </submittedName>
</protein>
<reference evidence="3 4" key="1">
    <citation type="journal article" date="2013" name="Curr. Biol.">
        <title>The Genome of the Foraminiferan Reticulomyxa filosa.</title>
        <authorList>
            <person name="Glockner G."/>
            <person name="Hulsmann N."/>
            <person name="Schleicher M."/>
            <person name="Noegel A.A."/>
            <person name="Eichinger L."/>
            <person name="Gallinger C."/>
            <person name="Pawlowski J."/>
            <person name="Sierra R."/>
            <person name="Euteneuer U."/>
            <person name="Pillet L."/>
            <person name="Moustafa A."/>
            <person name="Platzer M."/>
            <person name="Groth M."/>
            <person name="Szafranski K."/>
            <person name="Schliwa M."/>
        </authorList>
    </citation>
    <scope>NUCLEOTIDE SEQUENCE [LARGE SCALE GENOMIC DNA]</scope>
</reference>
<comment type="caution">
    <text evidence="3">The sequence shown here is derived from an EMBL/GenBank/DDBJ whole genome shotgun (WGS) entry which is preliminary data.</text>
</comment>
<evidence type="ECO:0000313" key="4">
    <source>
        <dbReference type="Proteomes" id="UP000023152"/>
    </source>
</evidence>
<feature type="compositionally biased region" description="Basic and acidic residues" evidence="1">
    <location>
        <begin position="30"/>
        <end position="42"/>
    </location>
</feature>
<dbReference type="AlphaFoldDB" id="X6MVN2"/>
<dbReference type="EMBL" id="ASPP01017164">
    <property type="protein sequence ID" value="ETO17165.1"/>
    <property type="molecule type" value="Genomic_DNA"/>
</dbReference>
<evidence type="ECO:0000256" key="2">
    <source>
        <dbReference type="SAM" id="Phobius"/>
    </source>
</evidence>
<keyword evidence="2" id="KW-0812">Transmembrane</keyword>
<keyword evidence="4" id="KW-1185">Reference proteome</keyword>
<evidence type="ECO:0000256" key="1">
    <source>
        <dbReference type="SAM" id="MobiDB-lite"/>
    </source>
</evidence>
<feature type="region of interest" description="Disordered" evidence="1">
    <location>
        <begin position="21"/>
        <end position="53"/>
    </location>
</feature>
<organism evidence="3 4">
    <name type="scientific">Reticulomyxa filosa</name>
    <dbReference type="NCBI Taxonomy" id="46433"/>
    <lineage>
        <taxon>Eukaryota</taxon>
        <taxon>Sar</taxon>
        <taxon>Rhizaria</taxon>
        <taxon>Retaria</taxon>
        <taxon>Foraminifera</taxon>
        <taxon>Monothalamids</taxon>
        <taxon>Reticulomyxidae</taxon>
        <taxon>Reticulomyxa</taxon>
    </lineage>
</organism>
<accession>X6MVN2</accession>
<sequence length="195" mass="22672">MKTGRTPLKQLTDVYINYDGDDSGVEWYSDEEKEKEEEKNAEDIDQWSDGSDCDNARGTKLRAGMLTDVDDAEEVDMEDLEADIKDGWLVSPDDPEFGDREFQENMKRAMAGDVANSCEYPFYTINRQRGDYYDDPIIIDFIPLSINITSDMRNRDASLFVCLFFFFFFWPFKSETQYRNPQVSRIVDTKGLLSF</sequence>
<keyword evidence="2" id="KW-1133">Transmembrane helix</keyword>
<keyword evidence="2" id="KW-0472">Membrane</keyword>
<feature type="transmembrane region" description="Helical" evidence="2">
    <location>
        <begin position="157"/>
        <end position="172"/>
    </location>
</feature>
<name>X6MVN2_RETFI</name>
<evidence type="ECO:0000313" key="3">
    <source>
        <dbReference type="EMBL" id="ETO17165.1"/>
    </source>
</evidence>
<gene>
    <name evidence="3" type="ORF">RFI_20165</name>
</gene>
<dbReference type="Proteomes" id="UP000023152">
    <property type="component" value="Unassembled WGS sequence"/>
</dbReference>
<proteinExistence type="predicted"/>